<dbReference type="HOGENOM" id="CLU_100132_0_0_9"/>
<gene>
    <name evidence="2" type="ORF">OKIT_0895</name>
</gene>
<dbReference type="EMBL" id="AFVZ01000001">
    <property type="protein sequence ID" value="EHN59000.1"/>
    <property type="molecule type" value="Genomic_DNA"/>
</dbReference>
<dbReference type="STRING" id="336988.NT96_07880"/>
<comment type="caution">
    <text evidence="2">The sequence shown here is derived from an EMBL/GenBank/DDBJ whole genome shotgun (WGS) entry which is preliminary data.</text>
</comment>
<dbReference type="eggNOG" id="ENOG502ZJFE">
    <property type="taxonomic scope" value="Bacteria"/>
</dbReference>
<evidence type="ECO:0000313" key="3">
    <source>
        <dbReference type="Proteomes" id="UP000004959"/>
    </source>
</evidence>
<name>G9WII8_9LACO</name>
<dbReference type="PATRIC" id="fig|1045004.4.peg.898"/>
<evidence type="ECO:0000313" key="2">
    <source>
        <dbReference type="EMBL" id="EHN59000.1"/>
    </source>
</evidence>
<feature type="region of interest" description="Disordered" evidence="1">
    <location>
        <begin position="173"/>
        <end position="205"/>
    </location>
</feature>
<accession>G9WII8</accession>
<sequence length="205" mass="23668">MIQIENWQGINGKLVHDDQKAIVVDDDQDLSDRKALQMRLESDGLPIDKVRQAMIKKTVKRQLKTEPLKLSGWFNRHQDSQNAKKAEKLVSDKPTHQYKQIKNEMTFFGESFLEGFLGFYGLEVDNALGRYEHHLHVLETQELGHPEKEYYLANSQSGSLQLVSDPLPSQQLAEEQLTKFYQRESGKTQAEKVPLRSQKDEGKEE</sequence>
<dbReference type="Proteomes" id="UP000004959">
    <property type="component" value="Chromosome"/>
</dbReference>
<proteinExistence type="predicted"/>
<organism evidence="2 3">
    <name type="scientific">Oenococcus kitaharae DSM 17330</name>
    <dbReference type="NCBI Taxonomy" id="1045004"/>
    <lineage>
        <taxon>Bacteria</taxon>
        <taxon>Bacillati</taxon>
        <taxon>Bacillota</taxon>
        <taxon>Bacilli</taxon>
        <taxon>Lactobacillales</taxon>
        <taxon>Lactobacillaceae</taxon>
        <taxon>Oenococcus</taxon>
    </lineage>
</organism>
<evidence type="ECO:0000256" key="1">
    <source>
        <dbReference type="SAM" id="MobiDB-lite"/>
    </source>
</evidence>
<keyword evidence="3" id="KW-1185">Reference proteome</keyword>
<feature type="compositionally biased region" description="Basic and acidic residues" evidence="1">
    <location>
        <begin position="181"/>
        <end position="205"/>
    </location>
</feature>
<reference evidence="2 3" key="1">
    <citation type="journal article" date="2012" name="PLoS ONE">
        <title>Functional divergence in the genus oenococcus as predicted by genome sequencing of the newly-described species, Oenococcus kitaharae.</title>
        <authorList>
            <person name="Borneman A.R."/>
            <person name="McCarthy J.M."/>
            <person name="Chambers P.J."/>
            <person name="Bartowsky E.J."/>
        </authorList>
    </citation>
    <scope>NUCLEOTIDE SEQUENCE [LARGE SCALE GENOMIC DNA]</scope>
    <source>
        <strain evidence="3">DSM17330</strain>
    </source>
</reference>
<dbReference type="AlphaFoldDB" id="G9WII8"/>
<protein>
    <submittedName>
        <fullName evidence="2">Uncharacterized protein</fullName>
    </submittedName>
</protein>